<evidence type="ECO:0000256" key="6">
    <source>
        <dbReference type="SAM" id="Phobius"/>
    </source>
</evidence>
<keyword evidence="5 6" id="KW-0472">Membrane</keyword>
<protein>
    <submittedName>
        <fullName evidence="7">Uncharacterized protein</fullName>
    </submittedName>
</protein>
<keyword evidence="3 6" id="KW-0812">Transmembrane</keyword>
<dbReference type="PANTHER" id="PTHR19432">
    <property type="entry name" value="SUGAR TRANSPORTER"/>
    <property type="match status" value="1"/>
</dbReference>
<gene>
    <name evidence="7" type="ORF">CDD80_2159</name>
</gene>
<feature type="transmembrane region" description="Helical" evidence="6">
    <location>
        <begin position="190"/>
        <end position="208"/>
    </location>
</feature>
<feature type="transmembrane region" description="Helical" evidence="6">
    <location>
        <begin position="30"/>
        <end position="52"/>
    </location>
</feature>
<reference evidence="7 8" key="1">
    <citation type="submission" date="2017-06" db="EMBL/GenBank/DDBJ databases">
        <title>Ant-infecting Ophiocordyceps genomes reveal a high diversity of potential behavioral manipulation genes and a possible major role for enterotoxins.</title>
        <authorList>
            <person name="De Bekker C."/>
            <person name="Evans H.C."/>
            <person name="Brachmann A."/>
            <person name="Hughes D.P."/>
        </authorList>
    </citation>
    <scope>NUCLEOTIDE SEQUENCE [LARGE SCALE GENOMIC DNA]</scope>
    <source>
        <strain evidence="7 8">Map16</strain>
    </source>
</reference>
<evidence type="ECO:0000313" key="7">
    <source>
        <dbReference type="EMBL" id="PHH58579.1"/>
    </source>
</evidence>
<organism evidence="7 8">
    <name type="scientific">Ophiocordyceps camponoti-rufipedis</name>
    <dbReference type="NCBI Taxonomy" id="2004952"/>
    <lineage>
        <taxon>Eukaryota</taxon>
        <taxon>Fungi</taxon>
        <taxon>Dikarya</taxon>
        <taxon>Ascomycota</taxon>
        <taxon>Pezizomycotina</taxon>
        <taxon>Sordariomycetes</taxon>
        <taxon>Hypocreomycetidae</taxon>
        <taxon>Hypocreales</taxon>
        <taxon>Ophiocordycipitaceae</taxon>
        <taxon>Ophiocordyceps</taxon>
    </lineage>
</organism>
<evidence type="ECO:0000313" key="8">
    <source>
        <dbReference type="Proteomes" id="UP000226431"/>
    </source>
</evidence>
<evidence type="ECO:0000256" key="4">
    <source>
        <dbReference type="ARBA" id="ARBA00022989"/>
    </source>
</evidence>
<evidence type="ECO:0000256" key="5">
    <source>
        <dbReference type="ARBA" id="ARBA00023136"/>
    </source>
</evidence>
<dbReference type="OrthoDB" id="28755at2759"/>
<comment type="subcellular location">
    <subcellularLocation>
        <location evidence="1">Membrane</location>
        <topology evidence="1">Multi-pass membrane protein</topology>
    </subcellularLocation>
</comment>
<name>A0A2C5X6W2_9HYPO</name>
<proteinExistence type="predicted"/>
<dbReference type="PANTHER" id="PTHR19432:SF76">
    <property type="entry name" value="TRANSPORTER, PUTATIVE (EUROFUNG)-RELATED"/>
    <property type="match status" value="1"/>
</dbReference>
<dbReference type="GO" id="GO:0005886">
    <property type="term" value="C:plasma membrane"/>
    <property type="evidence" value="ECO:0007669"/>
    <property type="project" value="TreeGrafter"/>
</dbReference>
<keyword evidence="8" id="KW-1185">Reference proteome</keyword>
<accession>A0A2C5X6W2</accession>
<keyword evidence="2" id="KW-0813">Transport</keyword>
<dbReference type="GO" id="GO:0008506">
    <property type="term" value="F:sucrose:proton symporter activity"/>
    <property type="evidence" value="ECO:0007669"/>
    <property type="project" value="TreeGrafter"/>
</dbReference>
<comment type="caution">
    <text evidence="7">The sequence shown here is derived from an EMBL/GenBank/DDBJ whole genome shotgun (WGS) entry which is preliminary data.</text>
</comment>
<dbReference type="AlphaFoldDB" id="A0A2C5X6W2"/>
<dbReference type="EMBL" id="NJES01002006">
    <property type="protein sequence ID" value="PHH58579.1"/>
    <property type="molecule type" value="Genomic_DNA"/>
</dbReference>
<evidence type="ECO:0000256" key="3">
    <source>
        <dbReference type="ARBA" id="ARBA00022692"/>
    </source>
</evidence>
<feature type="transmembrane region" description="Helical" evidence="6">
    <location>
        <begin position="139"/>
        <end position="157"/>
    </location>
</feature>
<sequence length="223" mass="24800">MAAIGHVIGYAAGSIDLVSLLGPSLGTAQFQQLTVLAAISILASTALTCFAVTERVLVSSRKTRSATDLVRHIYRTIRHLRPRVQAICWAQFWSWIGWFPFLFYSTTWVGETYYRYDAAEKLPSKDGVGDMGRIGSLSLFIYSALTFMAAFILPILVRPPDEERFTPRPWPVVARLLEAVGDARPDLVTAWMYGHVVFAAAMVFAPLARSFRFATLLMCLCAL</sequence>
<dbReference type="Proteomes" id="UP000226431">
    <property type="component" value="Unassembled WGS sequence"/>
</dbReference>
<evidence type="ECO:0000256" key="1">
    <source>
        <dbReference type="ARBA" id="ARBA00004141"/>
    </source>
</evidence>
<evidence type="ECO:0000256" key="2">
    <source>
        <dbReference type="ARBA" id="ARBA00022448"/>
    </source>
</evidence>
<keyword evidence="4 6" id="KW-1133">Transmembrane helix</keyword>